<dbReference type="RefSeq" id="WP_248936440.1">
    <property type="nucleotide sequence ID" value="NZ_JAKILF010000005.1"/>
</dbReference>
<comment type="caution">
    <text evidence="2">The sequence shown here is derived from an EMBL/GenBank/DDBJ whole genome shotgun (WGS) entry which is preliminary data.</text>
</comment>
<reference evidence="3" key="1">
    <citation type="journal article" date="2019" name="Int. J. Syst. Evol. Microbiol.">
        <title>The Global Catalogue of Microorganisms (GCM) 10K type strain sequencing project: providing services to taxonomists for standard genome sequencing and annotation.</title>
        <authorList>
            <consortium name="The Broad Institute Genomics Platform"/>
            <consortium name="The Broad Institute Genome Sequencing Center for Infectious Disease"/>
            <person name="Wu L."/>
            <person name="Ma J."/>
        </authorList>
    </citation>
    <scope>NUCLEOTIDE SEQUENCE [LARGE SCALE GENOMIC DNA]</scope>
    <source>
        <strain evidence="3">KCTC 52277</strain>
    </source>
</reference>
<sequence length="500" mass="56634">MYFRQMGESLIRRSASYRQTRSIMQMQDGFNPDHAPQTPDTLVNALLRKAKGHARNQYYTNEFAKRAVQLITDGVCGADGFTLRSRATDTRYQPDDIARLAIQTAFTNWCRPKHCDLRQGQSFTDITRSIVDALCYDGEAFIRLHYDKRVGLRLELIDSLFIDISKKDAITSTAKGNYVRFGIEYNQKDQPVAYYVKKNAGSDSDLTSGYAIGSYERVTADKMLHVFQREWVGQRRGFPILFTSANTLEQGDEYTDYALQAAKFGAQFRMFAEVDKDLTDMMFDANGNVIEAEVAAAPNDVTVMPKGYSIKTSAREYPASQYDGFISRILRRCFAGVGLDYSIAANDLAGVNYSSLKVGSDTQKTRFMAIQRLLIDQFLTPVFDEWMEYQHSLQLIKIKNKALSKALFFYLPHEWYGRRWSALDPAKQATAYEKGLAANTTSVSAIIRETSQRDPIEVFKEIAEERAIMEELGITQSQVMEAVTEPPPDGDTEEETEAPQ</sequence>
<feature type="region of interest" description="Disordered" evidence="1">
    <location>
        <begin position="477"/>
        <end position="500"/>
    </location>
</feature>
<evidence type="ECO:0000256" key="1">
    <source>
        <dbReference type="SAM" id="MobiDB-lite"/>
    </source>
</evidence>
<proteinExistence type="predicted"/>
<dbReference type="Proteomes" id="UP001595621">
    <property type="component" value="Unassembled WGS sequence"/>
</dbReference>
<keyword evidence="3" id="KW-1185">Reference proteome</keyword>
<dbReference type="EMBL" id="JBHRTD010000001">
    <property type="protein sequence ID" value="MFC3136637.1"/>
    <property type="molecule type" value="Genomic_DNA"/>
</dbReference>
<organism evidence="2 3">
    <name type="scientific">Shewanella submarina</name>
    <dbReference type="NCBI Taxonomy" id="2016376"/>
    <lineage>
        <taxon>Bacteria</taxon>
        <taxon>Pseudomonadati</taxon>
        <taxon>Pseudomonadota</taxon>
        <taxon>Gammaproteobacteria</taxon>
        <taxon>Alteromonadales</taxon>
        <taxon>Shewanellaceae</taxon>
        <taxon>Shewanella</taxon>
    </lineage>
</organism>
<protein>
    <submittedName>
        <fullName evidence="2">Phage portal protein</fullName>
    </submittedName>
</protein>
<evidence type="ECO:0000313" key="2">
    <source>
        <dbReference type="EMBL" id="MFC3136637.1"/>
    </source>
</evidence>
<evidence type="ECO:0000313" key="3">
    <source>
        <dbReference type="Proteomes" id="UP001595621"/>
    </source>
</evidence>
<accession>A0ABV7G554</accession>
<dbReference type="Pfam" id="PF05136">
    <property type="entry name" value="Phage_portal_2"/>
    <property type="match status" value="1"/>
</dbReference>
<feature type="compositionally biased region" description="Acidic residues" evidence="1">
    <location>
        <begin position="488"/>
        <end position="500"/>
    </location>
</feature>
<dbReference type="InterPro" id="IPR006429">
    <property type="entry name" value="Phage_lambda_portal"/>
</dbReference>
<gene>
    <name evidence="2" type="ORF">ACFOE0_00330</name>
</gene>
<dbReference type="NCBIfam" id="TIGR01539">
    <property type="entry name" value="portal_lambda"/>
    <property type="match status" value="1"/>
</dbReference>
<name>A0ABV7G554_9GAMM</name>